<keyword evidence="2" id="KW-1185">Reference proteome</keyword>
<organism evidence="1 2">
    <name type="scientific">Aspergillus novofumigatus (strain IBT 16806)</name>
    <dbReference type="NCBI Taxonomy" id="1392255"/>
    <lineage>
        <taxon>Eukaryota</taxon>
        <taxon>Fungi</taxon>
        <taxon>Dikarya</taxon>
        <taxon>Ascomycota</taxon>
        <taxon>Pezizomycotina</taxon>
        <taxon>Eurotiomycetes</taxon>
        <taxon>Eurotiomycetidae</taxon>
        <taxon>Eurotiales</taxon>
        <taxon>Aspergillaceae</taxon>
        <taxon>Aspergillus</taxon>
        <taxon>Aspergillus subgen. Fumigati</taxon>
    </lineage>
</organism>
<dbReference type="GeneID" id="36528740"/>
<protein>
    <submittedName>
        <fullName evidence="1">Uncharacterized protein</fullName>
    </submittedName>
</protein>
<name>A0A2I1C7C0_ASPN1</name>
<proteinExistence type="predicted"/>
<evidence type="ECO:0000313" key="2">
    <source>
        <dbReference type="Proteomes" id="UP000234474"/>
    </source>
</evidence>
<dbReference type="Proteomes" id="UP000234474">
    <property type="component" value="Unassembled WGS sequence"/>
</dbReference>
<dbReference type="EMBL" id="MSZS01000005">
    <property type="protein sequence ID" value="PKX93486.1"/>
    <property type="molecule type" value="Genomic_DNA"/>
</dbReference>
<dbReference type="RefSeq" id="XP_024682081.1">
    <property type="nucleotide sequence ID" value="XM_024821414.1"/>
</dbReference>
<accession>A0A2I1C7C0</accession>
<evidence type="ECO:0000313" key="1">
    <source>
        <dbReference type="EMBL" id="PKX93486.1"/>
    </source>
</evidence>
<gene>
    <name evidence="1" type="ORF">P174DRAFT_235308</name>
</gene>
<sequence>MVSESHMPARRVHHQETSEVHVHLSCLKQQLQHCRIPLLCRLQRRWMIITLFTAVVFKCKRSIHKESISLMREAWREPLLCALGLCTARTPGLFSRRRPLPASSV</sequence>
<comment type="caution">
    <text evidence="1">The sequence shown here is derived from an EMBL/GenBank/DDBJ whole genome shotgun (WGS) entry which is preliminary data.</text>
</comment>
<dbReference type="AlphaFoldDB" id="A0A2I1C7C0"/>
<reference evidence="2" key="1">
    <citation type="journal article" date="2018" name="Proc. Natl. Acad. Sci. U.S.A.">
        <title>Linking secondary metabolites to gene clusters through genome sequencing of six diverse Aspergillus species.</title>
        <authorList>
            <person name="Kaerboelling I."/>
            <person name="Vesth T.C."/>
            <person name="Frisvad J.C."/>
            <person name="Nybo J.L."/>
            <person name="Theobald S."/>
            <person name="Kuo A."/>
            <person name="Bowyer P."/>
            <person name="Matsuda Y."/>
            <person name="Mondo S."/>
            <person name="Lyhne E.K."/>
            <person name="Kogle M.E."/>
            <person name="Clum A."/>
            <person name="Lipzen A."/>
            <person name="Salamov A."/>
            <person name="Ngan C.Y."/>
            <person name="Daum C."/>
            <person name="Chiniquy J."/>
            <person name="Barry K."/>
            <person name="LaButti K."/>
            <person name="Haridas S."/>
            <person name="Simmons B.A."/>
            <person name="Magnuson J.K."/>
            <person name="Mortensen U.H."/>
            <person name="Larsen T.O."/>
            <person name="Grigoriev I.V."/>
            <person name="Baker S.E."/>
            <person name="Andersen M.R."/>
        </authorList>
    </citation>
    <scope>NUCLEOTIDE SEQUENCE [LARGE SCALE GENOMIC DNA]</scope>
    <source>
        <strain evidence="2">IBT 16806</strain>
    </source>
</reference>
<dbReference type="VEuPathDB" id="FungiDB:P174DRAFT_235308"/>